<feature type="domain" description="Plastocyanin-like" evidence="6">
    <location>
        <begin position="227"/>
        <end position="329"/>
    </location>
</feature>
<evidence type="ECO:0000256" key="1">
    <source>
        <dbReference type="ARBA" id="ARBA00022723"/>
    </source>
</evidence>
<dbReference type="PANTHER" id="PTHR11709">
    <property type="entry name" value="MULTI-COPPER OXIDASE"/>
    <property type="match status" value="1"/>
</dbReference>
<dbReference type="InterPro" id="IPR011707">
    <property type="entry name" value="Cu-oxidase-like_N"/>
</dbReference>
<feature type="region of interest" description="Disordered" evidence="4">
    <location>
        <begin position="626"/>
        <end position="655"/>
    </location>
</feature>
<dbReference type="PROSITE" id="PS00080">
    <property type="entry name" value="MULTICOPPER_OXIDASE2"/>
    <property type="match status" value="1"/>
</dbReference>
<dbReference type="EMBL" id="JACHOB010000005">
    <property type="protein sequence ID" value="MBB4659926.1"/>
    <property type="molecule type" value="Genomic_DNA"/>
</dbReference>
<dbReference type="RefSeq" id="WP_183818995.1">
    <property type="nucleotide sequence ID" value="NZ_JACHOB010000005.1"/>
</dbReference>
<evidence type="ECO:0000259" key="7">
    <source>
        <dbReference type="Pfam" id="PF07731"/>
    </source>
</evidence>
<feature type="chain" id="PRO_5032570177" evidence="5">
    <location>
        <begin position="26"/>
        <end position="655"/>
    </location>
</feature>
<dbReference type="CDD" id="cd13874">
    <property type="entry name" value="CuRO_2_CopA"/>
    <property type="match status" value="1"/>
</dbReference>
<feature type="domain" description="Plastocyanin-like" evidence="7">
    <location>
        <begin position="495"/>
        <end position="621"/>
    </location>
</feature>
<keyword evidence="1" id="KW-0479">Metal-binding</keyword>
<dbReference type="InterPro" id="IPR002355">
    <property type="entry name" value="Cu_oxidase_Cu_BS"/>
</dbReference>
<dbReference type="PROSITE" id="PS00079">
    <property type="entry name" value="MULTICOPPER_OXIDASE1"/>
    <property type="match status" value="1"/>
</dbReference>
<dbReference type="Pfam" id="PF00394">
    <property type="entry name" value="Cu-oxidase"/>
    <property type="match status" value="1"/>
</dbReference>
<dbReference type="GO" id="GO:0042597">
    <property type="term" value="C:periplasmic space"/>
    <property type="evidence" value="ECO:0007669"/>
    <property type="project" value="InterPro"/>
</dbReference>
<comment type="caution">
    <text evidence="9">The sequence shown here is derived from an EMBL/GenBank/DDBJ whole genome shotgun (WGS) entry which is preliminary data.</text>
</comment>
<dbReference type="NCBIfam" id="TIGR01480">
    <property type="entry name" value="copper_res_A"/>
    <property type="match status" value="1"/>
</dbReference>
<dbReference type="InterPro" id="IPR034279">
    <property type="entry name" value="CuRO_3_CopA"/>
</dbReference>
<evidence type="ECO:0000259" key="8">
    <source>
        <dbReference type="Pfam" id="PF07732"/>
    </source>
</evidence>
<organism evidence="9 10">
    <name type="scientific">Parvularcula dongshanensis</name>
    <dbReference type="NCBI Taxonomy" id="1173995"/>
    <lineage>
        <taxon>Bacteria</taxon>
        <taxon>Pseudomonadati</taxon>
        <taxon>Pseudomonadota</taxon>
        <taxon>Alphaproteobacteria</taxon>
        <taxon>Parvularculales</taxon>
        <taxon>Parvularculaceae</taxon>
        <taxon>Parvularcula</taxon>
    </lineage>
</organism>
<proteinExistence type="predicted"/>
<evidence type="ECO:0000256" key="3">
    <source>
        <dbReference type="ARBA" id="ARBA00023008"/>
    </source>
</evidence>
<dbReference type="InterPro" id="IPR001117">
    <property type="entry name" value="Cu-oxidase_2nd"/>
</dbReference>
<keyword evidence="5" id="KW-0732">Signal</keyword>
<gene>
    <name evidence="9" type="ORF">GGQ59_002467</name>
</gene>
<evidence type="ECO:0000313" key="10">
    <source>
        <dbReference type="Proteomes" id="UP000563524"/>
    </source>
</evidence>
<keyword evidence="3" id="KW-0186">Copper</keyword>
<dbReference type="InterPro" id="IPR006376">
    <property type="entry name" value="Cu-R_CopA"/>
</dbReference>
<dbReference type="Pfam" id="PF07731">
    <property type="entry name" value="Cu-oxidase_2"/>
    <property type="match status" value="1"/>
</dbReference>
<name>A0A840I4N6_9PROT</name>
<evidence type="ECO:0000256" key="5">
    <source>
        <dbReference type="SAM" id="SignalP"/>
    </source>
</evidence>
<feature type="domain" description="Plastocyanin-like" evidence="8">
    <location>
        <begin position="51"/>
        <end position="157"/>
    </location>
</feature>
<dbReference type="Pfam" id="PF07732">
    <property type="entry name" value="Cu-oxidase_3"/>
    <property type="match status" value="1"/>
</dbReference>
<dbReference type="InterPro" id="IPR006311">
    <property type="entry name" value="TAT_signal"/>
</dbReference>
<dbReference type="InterPro" id="IPR034284">
    <property type="entry name" value="CuRO_1_CopA"/>
</dbReference>
<dbReference type="Proteomes" id="UP000563524">
    <property type="component" value="Unassembled WGS sequence"/>
</dbReference>
<dbReference type="PANTHER" id="PTHR11709:SF394">
    <property type="entry name" value="FI03373P-RELATED"/>
    <property type="match status" value="1"/>
</dbReference>
<protein>
    <submittedName>
        <fullName evidence="9">CopA family copper-resistance protein</fullName>
    </submittedName>
</protein>
<dbReference type="GO" id="GO:0005507">
    <property type="term" value="F:copper ion binding"/>
    <property type="evidence" value="ECO:0007669"/>
    <property type="project" value="InterPro"/>
</dbReference>
<feature type="region of interest" description="Disordered" evidence="4">
    <location>
        <begin position="382"/>
        <end position="410"/>
    </location>
</feature>
<evidence type="ECO:0000313" key="9">
    <source>
        <dbReference type="EMBL" id="MBB4659926.1"/>
    </source>
</evidence>
<dbReference type="AlphaFoldDB" id="A0A840I4N6"/>
<dbReference type="Gene3D" id="2.60.40.420">
    <property type="entry name" value="Cupredoxins - blue copper proteins"/>
    <property type="match status" value="3"/>
</dbReference>
<evidence type="ECO:0000259" key="6">
    <source>
        <dbReference type="Pfam" id="PF00394"/>
    </source>
</evidence>
<keyword evidence="2" id="KW-0560">Oxidoreductase</keyword>
<feature type="signal peptide" evidence="5">
    <location>
        <begin position="1"/>
        <end position="25"/>
    </location>
</feature>
<sequence length="655" mass="71832">MQTRRAFLGSAAGTLAASALVPAWARSAVRGNTGIAAEHQHLYDFTIARTPLRVNGRATEAVTVNGGVPAPLMRMREGQEVVMRVKNTLDEPTSIHWHGLLVPFTMDGVPGVSFPGIEPGETFEYRFPLRQSGTYWYHSHSGLQEQIGHYGPIVIDPAGRDPIGADREYVLVLGDWTYMDPYVLFHQLKTMSDSLNFQKRTLGDLFADAEEDGLGAAVKNRMAWGKMRMTPTDIADVTGETYTYLINGHGPEDDWTALFEPGQRVRMRVINASAMSLMNVRIPGLPLRMVASDGNLIRPLMTDEFQIGPAETYDFVVEPEDRAYRIVAASIDGSGQALGTLTPRLGETAEAPPLRPRPLLTMKDMGMAGMMGMDDPDAPGMIGQGHDQPEPAREGGHASMAGMDHGAMGHEGMNHGAMGHEAMAGMDAGPKGGDMKGMHDMQKHDHPMGPGVASVAMMPVNRLDEPGIGLETVPHRTLTYAQLAAHAPNPDTRAPGREVELHLTSNMERYMWSFDGVKFSEVTQPITFYEGERVRLTMVNDTMMPHPIHVHGMFFDVVVPDAEEPGVGERYLPRKHTIVVKPGEKLSVDITADEVGDWAFHCHLLYHMHAGMMQVVSVLPKERGRPMTMREEASSHEGMGHDGMDHGSMDHGGHH</sequence>
<keyword evidence="10" id="KW-1185">Reference proteome</keyword>
<dbReference type="InterPro" id="IPR034282">
    <property type="entry name" value="CuRO_2_CopA"/>
</dbReference>
<feature type="compositionally biased region" description="Basic and acidic residues" evidence="4">
    <location>
        <begin position="387"/>
        <end position="396"/>
    </location>
</feature>
<dbReference type="InterPro" id="IPR008972">
    <property type="entry name" value="Cupredoxin"/>
</dbReference>
<reference evidence="9 10" key="1">
    <citation type="submission" date="2020-08" db="EMBL/GenBank/DDBJ databases">
        <title>Genomic Encyclopedia of Type Strains, Phase IV (KMG-IV): sequencing the most valuable type-strain genomes for metagenomic binning, comparative biology and taxonomic classification.</title>
        <authorList>
            <person name="Goeker M."/>
        </authorList>
    </citation>
    <scope>NUCLEOTIDE SEQUENCE [LARGE SCALE GENOMIC DNA]</scope>
    <source>
        <strain evidence="9 10">DSM 102850</strain>
    </source>
</reference>
<dbReference type="GO" id="GO:0016491">
    <property type="term" value="F:oxidoreductase activity"/>
    <property type="evidence" value="ECO:0007669"/>
    <property type="project" value="UniProtKB-KW"/>
</dbReference>
<evidence type="ECO:0000256" key="4">
    <source>
        <dbReference type="SAM" id="MobiDB-lite"/>
    </source>
</evidence>
<accession>A0A840I4N6</accession>
<dbReference type="InterPro" id="IPR045087">
    <property type="entry name" value="Cu-oxidase_fam"/>
</dbReference>
<dbReference type="PROSITE" id="PS51318">
    <property type="entry name" value="TAT"/>
    <property type="match status" value="1"/>
</dbReference>
<dbReference type="CDD" id="cd13896">
    <property type="entry name" value="CuRO_3_CopA"/>
    <property type="match status" value="1"/>
</dbReference>
<dbReference type="SUPFAM" id="SSF49503">
    <property type="entry name" value="Cupredoxins"/>
    <property type="match status" value="3"/>
</dbReference>
<dbReference type="CDD" id="cd13848">
    <property type="entry name" value="CuRO_1_CopA"/>
    <property type="match status" value="1"/>
</dbReference>
<dbReference type="InterPro" id="IPR011706">
    <property type="entry name" value="Cu-oxidase_C"/>
</dbReference>
<evidence type="ECO:0000256" key="2">
    <source>
        <dbReference type="ARBA" id="ARBA00023002"/>
    </source>
</evidence>
<dbReference type="InterPro" id="IPR033138">
    <property type="entry name" value="Cu_oxidase_CS"/>
</dbReference>